<dbReference type="PRINTS" id="PR00455">
    <property type="entry name" value="HTHTETR"/>
</dbReference>
<evidence type="ECO:0000256" key="4">
    <source>
        <dbReference type="PROSITE-ProRule" id="PRU00335"/>
    </source>
</evidence>
<accession>A0A3R9WQP3</accession>
<name>A0A3R9WQP3_9SPHN</name>
<evidence type="ECO:0000313" key="6">
    <source>
        <dbReference type="EMBL" id="RST31133.1"/>
    </source>
</evidence>
<keyword evidence="3" id="KW-0804">Transcription</keyword>
<protein>
    <submittedName>
        <fullName evidence="6">TetR/AcrR family transcriptional regulator</fullName>
    </submittedName>
</protein>
<dbReference type="Gene3D" id="1.10.357.10">
    <property type="entry name" value="Tetracycline Repressor, domain 2"/>
    <property type="match status" value="2"/>
</dbReference>
<evidence type="ECO:0000256" key="1">
    <source>
        <dbReference type="ARBA" id="ARBA00023015"/>
    </source>
</evidence>
<feature type="domain" description="HTH tetR-type" evidence="5">
    <location>
        <begin position="212"/>
        <end position="272"/>
    </location>
</feature>
<dbReference type="InterPro" id="IPR050109">
    <property type="entry name" value="HTH-type_TetR-like_transc_reg"/>
</dbReference>
<reference evidence="6 7" key="1">
    <citation type="submission" date="2018-12" db="EMBL/GenBank/DDBJ databases">
        <title>Sphingomonas sp. HMF7854 Genome sequencing and assembly.</title>
        <authorList>
            <person name="Cha I."/>
            <person name="Kang H."/>
            <person name="Kim H."/>
            <person name="Kang J."/>
            <person name="Joh K."/>
        </authorList>
    </citation>
    <scope>NUCLEOTIDE SEQUENCE [LARGE SCALE GENOMIC DNA]</scope>
    <source>
        <strain evidence="6 7">HMF7854</strain>
    </source>
</reference>
<dbReference type="SUPFAM" id="SSF46689">
    <property type="entry name" value="Homeodomain-like"/>
    <property type="match status" value="2"/>
</dbReference>
<dbReference type="PANTHER" id="PTHR30055">
    <property type="entry name" value="HTH-TYPE TRANSCRIPTIONAL REGULATOR RUTR"/>
    <property type="match status" value="1"/>
</dbReference>
<feature type="DNA-binding region" description="H-T-H motif" evidence="4">
    <location>
        <begin position="35"/>
        <end position="54"/>
    </location>
</feature>
<keyword evidence="2 4" id="KW-0238">DNA-binding</keyword>
<evidence type="ECO:0000313" key="7">
    <source>
        <dbReference type="Proteomes" id="UP000274661"/>
    </source>
</evidence>
<keyword evidence="1" id="KW-0805">Transcription regulation</keyword>
<evidence type="ECO:0000259" key="5">
    <source>
        <dbReference type="PROSITE" id="PS50977"/>
    </source>
</evidence>
<evidence type="ECO:0000256" key="3">
    <source>
        <dbReference type="ARBA" id="ARBA00023163"/>
    </source>
</evidence>
<proteinExistence type="predicted"/>
<dbReference type="InterPro" id="IPR009057">
    <property type="entry name" value="Homeodomain-like_sf"/>
</dbReference>
<dbReference type="PROSITE" id="PS50977">
    <property type="entry name" value="HTH_TETR_2"/>
    <property type="match status" value="2"/>
</dbReference>
<feature type="DNA-binding region" description="H-T-H motif" evidence="4">
    <location>
        <begin position="235"/>
        <end position="254"/>
    </location>
</feature>
<comment type="caution">
    <text evidence="6">The sequence shown here is derived from an EMBL/GenBank/DDBJ whole genome shotgun (WGS) entry which is preliminary data.</text>
</comment>
<dbReference type="GO" id="GO:0000976">
    <property type="term" value="F:transcription cis-regulatory region binding"/>
    <property type="evidence" value="ECO:0007669"/>
    <property type="project" value="TreeGrafter"/>
</dbReference>
<gene>
    <name evidence="6" type="ORF">HMF7854_09995</name>
</gene>
<dbReference type="OrthoDB" id="9779746at2"/>
<dbReference type="AlphaFoldDB" id="A0A3R9WQP3"/>
<dbReference type="PANTHER" id="PTHR30055:SF234">
    <property type="entry name" value="HTH-TYPE TRANSCRIPTIONAL REGULATOR BETI"/>
    <property type="match status" value="1"/>
</dbReference>
<sequence length="399" mass="44490">MATTAPRTKKFARRREQLLDLASRQINDQGARAMTLTAVAKQLSLDTSSVTYYFKRKDDLVGACLARTMHWLHESARMAAEEPSPRHRVRRFVHEHLALHRRQRDPAEPRLALLSDLPTLPEPVRSRLEAQYRDVFRIVRGFFDATTEERDHRLLCTSYLLATILWLPAWIDRYMVGDFERIEQRLCDILFDGLQVGGRWQPAIEPLEEVDRSAQGRFLLAATNLINREGYLGASVEKIAAELGVSTGSFYHHLDNKDDLVIACFQRSFALIKRAQQASAAQGGAQGEQLARTLASLLALQFAGESPLLRINAYQALPVELRLQMLHRTGQVTRHIAGTISDGMIDGSLRPIDAVLAGHAVLAAINAASDLRGWAAGRPLEEAVGGMLRLVGRGMFGEA</sequence>
<dbReference type="EMBL" id="RWJF01000001">
    <property type="protein sequence ID" value="RST31133.1"/>
    <property type="molecule type" value="Genomic_DNA"/>
</dbReference>
<feature type="domain" description="HTH tetR-type" evidence="5">
    <location>
        <begin position="12"/>
        <end position="72"/>
    </location>
</feature>
<organism evidence="6 7">
    <name type="scientific">Sphingomonas ginkgonis</name>
    <dbReference type="NCBI Taxonomy" id="2315330"/>
    <lineage>
        <taxon>Bacteria</taxon>
        <taxon>Pseudomonadati</taxon>
        <taxon>Pseudomonadota</taxon>
        <taxon>Alphaproteobacteria</taxon>
        <taxon>Sphingomonadales</taxon>
        <taxon>Sphingomonadaceae</taxon>
        <taxon>Sphingomonas</taxon>
    </lineage>
</organism>
<dbReference type="Gene3D" id="1.10.10.60">
    <property type="entry name" value="Homeodomain-like"/>
    <property type="match status" value="2"/>
</dbReference>
<dbReference type="Pfam" id="PF00440">
    <property type="entry name" value="TetR_N"/>
    <property type="match status" value="2"/>
</dbReference>
<evidence type="ECO:0000256" key="2">
    <source>
        <dbReference type="ARBA" id="ARBA00023125"/>
    </source>
</evidence>
<dbReference type="RefSeq" id="WP_126718966.1">
    <property type="nucleotide sequence ID" value="NZ_RWJF01000001.1"/>
</dbReference>
<dbReference type="InterPro" id="IPR001647">
    <property type="entry name" value="HTH_TetR"/>
</dbReference>
<dbReference type="Proteomes" id="UP000274661">
    <property type="component" value="Unassembled WGS sequence"/>
</dbReference>
<keyword evidence="7" id="KW-1185">Reference proteome</keyword>
<dbReference type="GO" id="GO:0003700">
    <property type="term" value="F:DNA-binding transcription factor activity"/>
    <property type="evidence" value="ECO:0007669"/>
    <property type="project" value="TreeGrafter"/>
</dbReference>